<gene>
    <name evidence="1" type="ORF">LY90DRAFT_505813</name>
</gene>
<organism evidence="1 2">
    <name type="scientific">Neocallimastix californiae</name>
    <dbReference type="NCBI Taxonomy" id="1754190"/>
    <lineage>
        <taxon>Eukaryota</taxon>
        <taxon>Fungi</taxon>
        <taxon>Fungi incertae sedis</taxon>
        <taxon>Chytridiomycota</taxon>
        <taxon>Chytridiomycota incertae sedis</taxon>
        <taxon>Neocallimastigomycetes</taxon>
        <taxon>Neocallimastigales</taxon>
        <taxon>Neocallimastigaceae</taxon>
        <taxon>Neocallimastix</taxon>
    </lineage>
</organism>
<name>A0A1Y2DLW8_9FUNG</name>
<comment type="caution">
    <text evidence="1">The sequence shown here is derived from an EMBL/GenBank/DDBJ whole genome shotgun (WGS) entry which is preliminary data.</text>
</comment>
<proteinExistence type="predicted"/>
<dbReference type="AlphaFoldDB" id="A0A1Y2DLW8"/>
<dbReference type="EMBL" id="MCOG01000062">
    <property type="protein sequence ID" value="ORY60298.1"/>
    <property type="molecule type" value="Genomic_DNA"/>
</dbReference>
<protein>
    <submittedName>
        <fullName evidence="1">Uncharacterized protein</fullName>
    </submittedName>
</protein>
<accession>A0A1Y2DLW8</accession>
<evidence type="ECO:0000313" key="1">
    <source>
        <dbReference type="EMBL" id="ORY60298.1"/>
    </source>
</evidence>
<sequence>MESAPVAKSVISNEEYKKIPVAYVIISFIIPGLKIDPERIKQIIEEIAKITKFKSDELLEFVKSEVSIVSREENKFFVKMNIETQYLIGLSSLDDKDKLSKLIDFHIEKALPYLSEKRERFEGIREEKLKLIENELNIRIFRNTK</sequence>
<dbReference type="Proteomes" id="UP000193920">
    <property type="component" value="Unassembled WGS sequence"/>
</dbReference>
<evidence type="ECO:0000313" key="2">
    <source>
        <dbReference type="Proteomes" id="UP000193920"/>
    </source>
</evidence>
<keyword evidence="2" id="KW-1185">Reference proteome</keyword>
<reference evidence="1 2" key="1">
    <citation type="submission" date="2016-08" db="EMBL/GenBank/DDBJ databases">
        <title>A Parts List for Fungal Cellulosomes Revealed by Comparative Genomics.</title>
        <authorList>
            <consortium name="DOE Joint Genome Institute"/>
            <person name="Haitjema C.H."/>
            <person name="Gilmore S.P."/>
            <person name="Henske J.K."/>
            <person name="Solomon K.V."/>
            <person name="De Groot R."/>
            <person name="Kuo A."/>
            <person name="Mondo S.J."/>
            <person name="Salamov A.A."/>
            <person name="Labutti K."/>
            <person name="Zhao Z."/>
            <person name="Chiniquy J."/>
            <person name="Barry K."/>
            <person name="Brewer H.M."/>
            <person name="Purvine S.O."/>
            <person name="Wright A.T."/>
            <person name="Boxma B."/>
            <person name="Van Alen T."/>
            <person name="Hackstein J.H."/>
            <person name="Baker S.E."/>
            <person name="Grigoriev I.V."/>
            <person name="O'Malley M.A."/>
        </authorList>
    </citation>
    <scope>NUCLEOTIDE SEQUENCE [LARGE SCALE GENOMIC DNA]</scope>
    <source>
        <strain evidence="1 2">G1</strain>
    </source>
</reference>